<dbReference type="GeneID" id="20236614"/>
<dbReference type="KEGG" id="lgi:LOTGIDRAFT_155149"/>
<keyword evidence="1" id="KW-1133">Transmembrane helix</keyword>
<dbReference type="EMBL" id="KB203274">
    <property type="protein sequence ID" value="ESO85658.1"/>
    <property type="molecule type" value="Genomic_DNA"/>
</dbReference>
<evidence type="ECO:0000313" key="3">
    <source>
        <dbReference type="Proteomes" id="UP000030746"/>
    </source>
</evidence>
<dbReference type="AlphaFoldDB" id="V3Z4P2"/>
<name>V3Z4P2_LOTGI</name>
<sequence>MASGTTINFTVSTVESNWVTTDKVMNEGPVYLPDADHSTNHITFICIIVFIMIAIVTIVSVISILETKPKFIPPRLQLRRPTIRRRRSIWYVERYPEDSFSA</sequence>
<keyword evidence="1" id="KW-0812">Transmembrane</keyword>
<organism evidence="2 3">
    <name type="scientific">Lottia gigantea</name>
    <name type="common">Giant owl limpet</name>
    <dbReference type="NCBI Taxonomy" id="225164"/>
    <lineage>
        <taxon>Eukaryota</taxon>
        <taxon>Metazoa</taxon>
        <taxon>Spiralia</taxon>
        <taxon>Lophotrochozoa</taxon>
        <taxon>Mollusca</taxon>
        <taxon>Gastropoda</taxon>
        <taxon>Patellogastropoda</taxon>
        <taxon>Lottioidea</taxon>
        <taxon>Lottiidae</taxon>
        <taxon>Lottia</taxon>
    </lineage>
</organism>
<keyword evidence="3" id="KW-1185">Reference proteome</keyword>
<gene>
    <name evidence="2" type="ORF">LOTGIDRAFT_155149</name>
</gene>
<reference evidence="2 3" key="1">
    <citation type="journal article" date="2013" name="Nature">
        <title>Insights into bilaterian evolution from three spiralian genomes.</title>
        <authorList>
            <person name="Simakov O."/>
            <person name="Marletaz F."/>
            <person name="Cho S.J."/>
            <person name="Edsinger-Gonzales E."/>
            <person name="Havlak P."/>
            <person name="Hellsten U."/>
            <person name="Kuo D.H."/>
            <person name="Larsson T."/>
            <person name="Lv J."/>
            <person name="Arendt D."/>
            <person name="Savage R."/>
            <person name="Osoegawa K."/>
            <person name="de Jong P."/>
            <person name="Grimwood J."/>
            <person name="Chapman J.A."/>
            <person name="Shapiro H."/>
            <person name="Aerts A."/>
            <person name="Otillar R.P."/>
            <person name="Terry A.Y."/>
            <person name="Boore J.L."/>
            <person name="Grigoriev I.V."/>
            <person name="Lindberg D.R."/>
            <person name="Seaver E.C."/>
            <person name="Weisblat D.A."/>
            <person name="Putnam N.H."/>
            <person name="Rokhsar D.S."/>
        </authorList>
    </citation>
    <scope>NUCLEOTIDE SEQUENCE [LARGE SCALE GENOMIC DNA]</scope>
</reference>
<dbReference type="Proteomes" id="UP000030746">
    <property type="component" value="Unassembled WGS sequence"/>
</dbReference>
<dbReference type="CTD" id="20236614"/>
<evidence type="ECO:0000313" key="2">
    <source>
        <dbReference type="EMBL" id="ESO85658.1"/>
    </source>
</evidence>
<feature type="transmembrane region" description="Helical" evidence="1">
    <location>
        <begin position="42"/>
        <end position="65"/>
    </location>
</feature>
<keyword evidence="1" id="KW-0472">Membrane</keyword>
<protein>
    <submittedName>
        <fullName evidence="2">Uncharacterized protein</fullName>
    </submittedName>
</protein>
<dbReference type="HOGENOM" id="CLU_2280580_0_0_1"/>
<proteinExistence type="predicted"/>
<accession>V3Z4P2</accession>
<dbReference type="RefSeq" id="XP_009063897.1">
    <property type="nucleotide sequence ID" value="XM_009065649.1"/>
</dbReference>
<evidence type="ECO:0000256" key="1">
    <source>
        <dbReference type="SAM" id="Phobius"/>
    </source>
</evidence>